<keyword evidence="1" id="KW-0732">Signal</keyword>
<sequence length="241" mass="28242">MKKNFRQFLSLLLLYPATSFSQTAVEPVYELFDSVIHIQNTDLANGIEYVEQHIIRSDDHKYFQTMEYLNGNVIYDGQPYSNLDLRYNIFDDLLLTRIPTAGGATLIQLHKENVQVFNIDGHSFIALKGTSDEKPQFYEILLEGNDILLLKKHRKKIKKHLDQNFTYFEFKEDTPEYFVSINGNPEEIDSQRSVRKLFPNKEEQIQNFYRSNSSLKRENPDKFLTLLFQSLILSTSELNLN</sequence>
<keyword evidence="3" id="KW-1185">Reference proteome</keyword>
<organism evidence="2 3">
    <name type="scientific">Salinimicrobium profundisediminis</name>
    <dbReference type="NCBI Taxonomy" id="2994553"/>
    <lineage>
        <taxon>Bacteria</taxon>
        <taxon>Pseudomonadati</taxon>
        <taxon>Bacteroidota</taxon>
        <taxon>Flavobacteriia</taxon>
        <taxon>Flavobacteriales</taxon>
        <taxon>Flavobacteriaceae</taxon>
        <taxon>Salinimicrobium</taxon>
    </lineage>
</organism>
<dbReference type="EMBL" id="JAPJDA010000019">
    <property type="protein sequence ID" value="MCX2838922.1"/>
    <property type="molecule type" value="Genomic_DNA"/>
</dbReference>
<evidence type="ECO:0000313" key="2">
    <source>
        <dbReference type="EMBL" id="MCX2838922.1"/>
    </source>
</evidence>
<dbReference type="AlphaFoldDB" id="A0A9X3CXT9"/>
<proteinExistence type="predicted"/>
<evidence type="ECO:0000256" key="1">
    <source>
        <dbReference type="SAM" id="SignalP"/>
    </source>
</evidence>
<accession>A0A9X3CXT9</accession>
<evidence type="ECO:0000313" key="3">
    <source>
        <dbReference type="Proteomes" id="UP001148482"/>
    </source>
</evidence>
<name>A0A9X3CXT9_9FLAO</name>
<dbReference type="Proteomes" id="UP001148482">
    <property type="component" value="Unassembled WGS sequence"/>
</dbReference>
<protein>
    <recommendedName>
        <fullName evidence="4">DUF4369 domain-containing protein</fullName>
    </recommendedName>
</protein>
<dbReference type="RefSeq" id="WP_266070233.1">
    <property type="nucleotide sequence ID" value="NZ_JAPJDA010000019.1"/>
</dbReference>
<evidence type="ECO:0008006" key="4">
    <source>
        <dbReference type="Google" id="ProtNLM"/>
    </source>
</evidence>
<feature type="signal peptide" evidence="1">
    <location>
        <begin position="1"/>
        <end position="24"/>
    </location>
</feature>
<reference evidence="2" key="1">
    <citation type="submission" date="2022-11" db="EMBL/GenBank/DDBJ databases">
        <title>Salinimicrobium profundisediminis sp. nov., isolated from deep-sea sediment of the Mariana Trench.</title>
        <authorList>
            <person name="Fu H."/>
        </authorList>
    </citation>
    <scope>NUCLEOTIDE SEQUENCE</scope>
    <source>
        <strain evidence="2">MT39</strain>
    </source>
</reference>
<gene>
    <name evidence="2" type="ORF">OQ279_12275</name>
</gene>
<feature type="chain" id="PRO_5040833583" description="DUF4369 domain-containing protein" evidence="1">
    <location>
        <begin position="25"/>
        <end position="241"/>
    </location>
</feature>
<comment type="caution">
    <text evidence="2">The sequence shown here is derived from an EMBL/GenBank/DDBJ whole genome shotgun (WGS) entry which is preliminary data.</text>
</comment>